<organism evidence="1 2">
    <name type="scientific">Cephalotus follicularis</name>
    <name type="common">Albany pitcher plant</name>
    <dbReference type="NCBI Taxonomy" id="3775"/>
    <lineage>
        <taxon>Eukaryota</taxon>
        <taxon>Viridiplantae</taxon>
        <taxon>Streptophyta</taxon>
        <taxon>Embryophyta</taxon>
        <taxon>Tracheophyta</taxon>
        <taxon>Spermatophyta</taxon>
        <taxon>Magnoliopsida</taxon>
        <taxon>eudicotyledons</taxon>
        <taxon>Gunneridae</taxon>
        <taxon>Pentapetalae</taxon>
        <taxon>rosids</taxon>
        <taxon>fabids</taxon>
        <taxon>Oxalidales</taxon>
        <taxon>Cephalotaceae</taxon>
        <taxon>Cephalotus</taxon>
    </lineage>
</organism>
<comment type="caution">
    <text evidence="1">The sequence shown here is derived from an EMBL/GenBank/DDBJ whole genome shotgun (WGS) entry which is preliminary data.</text>
</comment>
<dbReference type="InParanoid" id="A0A1Q3CEA1"/>
<dbReference type="STRING" id="3775.A0A1Q3CEA1"/>
<accession>A0A1Q3CEA1</accession>
<dbReference type="Proteomes" id="UP000187406">
    <property type="component" value="Unassembled WGS sequence"/>
</dbReference>
<evidence type="ECO:0008006" key="3">
    <source>
        <dbReference type="Google" id="ProtNLM"/>
    </source>
</evidence>
<dbReference type="AlphaFoldDB" id="A0A1Q3CEA1"/>
<dbReference type="OrthoDB" id="416119at2759"/>
<protein>
    <recommendedName>
        <fullName evidence="3">Zf-RVT domain-containing protein</fullName>
    </recommendedName>
</protein>
<dbReference type="PANTHER" id="PTHR33116:SF76">
    <property type="entry name" value="DUF4283 DOMAIN-CONTAINING PROTEIN"/>
    <property type="match status" value="1"/>
</dbReference>
<evidence type="ECO:0000313" key="1">
    <source>
        <dbReference type="EMBL" id="GAV78448.1"/>
    </source>
</evidence>
<feature type="non-terminal residue" evidence="1">
    <location>
        <position position="1"/>
    </location>
</feature>
<dbReference type="PANTHER" id="PTHR33116">
    <property type="entry name" value="REVERSE TRANSCRIPTASE ZINC-BINDING DOMAIN-CONTAINING PROTEIN-RELATED-RELATED"/>
    <property type="match status" value="1"/>
</dbReference>
<proteinExistence type="predicted"/>
<sequence>DSLPVKYLGLPLITKRLSKQECSVLTERVMKRDNCWIRPLSFAGRLQLIKSTLLNMHIYWSSIFLIPSSIIKDYESVTRNFLWGGSEQHRKAGKVKWSTVCKTLREGGLGIRDMRTWNKALLLNQIWKLLNGKSLWATWCRKYLIRKSNFWILPTLGPYSWSWTQILKYKTCR</sequence>
<gene>
    <name evidence="1" type="ORF">CFOL_v3_21916</name>
</gene>
<dbReference type="EMBL" id="BDDD01001794">
    <property type="protein sequence ID" value="GAV78448.1"/>
    <property type="molecule type" value="Genomic_DNA"/>
</dbReference>
<reference evidence="2" key="1">
    <citation type="submission" date="2016-04" db="EMBL/GenBank/DDBJ databases">
        <title>Cephalotus genome sequencing.</title>
        <authorList>
            <person name="Fukushima K."/>
            <person name="Hasebe M."/>
            <person name="Fang X."/>
        </authorList>
    </citation>
    <scope>NUCLEOTIDE SEQUENCE [LARGE SCALE GENOMIC DNA]</scope>
    <source>
        <strain evidence="2">cv. St1</strain>
    </source>
</reference>
<evidence type="ECO:0000313" key="2">
    <source>
        <dbReference type="Proteomes" id="UP000187406"/>
    </source>
</evidence>
<name>A0A1Q3CEA1_CEPFO</name>
<keyword evidence="2" id="KW-1185">Reference proteome</keyword>